<organism evidence="1 2">
    <name type="scientific">Comamonas aquatica DA1877</name>
    <dbReference type="NCBI Taxonomy" id="1457173"/>
    <lineage>
        <taxon>Bacteria</taxon>
        <taxon>Pseudomonadati</taxon>
        <taxon>Pseudomonadota</taxon>
        <taxon>Betaproteobacteria</taxon>
        <taxon>Burkholderiales</taxon>
        <taxon>Comamonadaceae</taxon>
        <taxon>Comamonas</taxon>
    </lineage>
</organism>
<evidence type="ECO:0000313" key="2">
    <source>
        <dbReference type="Proteomes" id="UP000020766"/>
    </source>
</evidence>
<protein>
    <submittedName>
        <fullName evidence="1">Uncharacterized protein</fullName>
    </submittedName>
</protein>
<proteinExistence type="predicted"/>
<accession>A0A014NJ85</accession>
<sequence length="72" mass="8035">MLQKPIKEQVGNYVVTPFSHLDASGQFAASVSIRRGVYDRVFRFIPQFTSESPANSYALDQARTMLLANALN</sequence>
<name>A0A014NJ85_9BURK</name>
<gene>
    <name evidence="1" type="ORF">AX13_05140</name>
</gene>
<dbReference type="Proteomes" id="UP000020766">
    <property type="component" value="Unassembled WGS sequence"/>
</dbReference>
<keyword evidence="2" id="KW-1185">Reference proteome</keyword>
<dbReference type="PATRIC" id="fig|1457173.3.peg.2704"/>
<dbReference type="STRING" id="225991.MA05_09055"/>
<dbReference type="AlphaFoldDB" id="A0A014NJ85"/>
<comment type="caution">
    <text evidence="1">The sequence shown here is derived from an EMBL/GenBank/DDBJ whole genome shotgun (WGS) entry which is preliminary data.</text>
</comment>
<reference evidence="1 2" key="1">
    <citation type="submission" date="2014-01" db="EMBL/GenBank/DDBJ databases">
        <title>Interspecies Systems Biology Uncovers Metabolites Affecting C. elegans Gene Expression and Life History Traits.</title>
        <authorList>
            <person name="Watson E."/>
            <person name="Macneil L.T."/>
            <person name="Ritter A.D."/>
            <person name="Yilmaz L.S."/>
            <person name="Rosebrock A.P."/>
            <person name="Caudy A.A."/>
            <person name="Walhout A.J."/>
        </authorList>
    </citation>
    <scope>NUCLEOTIDE SEQUENCE [LARGE SCALE GENOMIC DNA]</scope>
    <source>
        <strain evidence="1 2">DA1877</strain>
    </source>
</reference>
<evidence type="ECO:0000313" key="1">
    <source>
        <dbReference type="EMBL" id="EXU79498.1"/>
    </source>
</evidence>
<dbReference type="EMBL" id="JBOK01000016">
    <property type="protein sequence ID" value="EXU79498.1"/>
    <property type="molecule type" value="Genomic_DNA"/>
</dbReference>